<dbReference type="Proteomes" id="UP000004245">
    <property type="component" value="Unassembled WGS sequence"/>
</dbReference>
<dbReference type="STRING" id="43767.A6I91_09525"/>
<evidence type="ECO:0000313" key="2">
    <source>
        <dbReference type="EMBL" id="EGD25945.1"/>
    </source>
</evidence>
<dbReference type="InterPro" id="IPR032710">
    <property type="entry name" value="NTF2-like_dom_sf"/>
</dbReference>
<dbReference type="SUPFAM" id="SSF54427">
    <property type="entry name" value="NTF2-like"/>
    <property type="match status" value="1"/>
</dbReference>
<dbReference type="HOGENOM" id="CLU_106738_3_1_11"/>
<organism evidence="2 3">
    <name type="scientific">Prescottella equi ATCC 33707</name>
    <dbReference type="NCBI Taxonomy" id="525370"/>
    <lineage>
        <taxon>Bacteria</taxon>
        <taxon>Bacillati</taxon>
        <taxon>Actinomycetota</taxon>
        <taxon>Actinomycetes</taxon>
        <taxon>Mycobacteriales</taxon>
        <taxon>Nocardiaceae</taxon>
        <taxon>Prescottella</taxon>
    </lineage>
</organism>
<keyword evidence="3" id="KW-1185">Reference proteome</keyword>
<comment type="caution">
    <text evidence="2">The sequence shown here is derived from an EMBL/GenBank/DDBJ whole genome shotgun (WGS) entry which is preliminary data.</text>
</comment>
<protein>
    <recommendedName>
        <fullName evidence="1">SnoaL-like domain-containing protein</fullName>
    </recommendedName>
</protein>
<name>E9SWJ9_RHOHA</name>
<dbReference type="CDD" id="cd00531">
    <property type="entry name" value="NTF2_like"/>
    <property type="match status" value="1"/>
</dbReference>
<evidence type="ECO:0000259" key="1">
    <source>
        <dbReference type="Pfam" id="PF13577"/>
    </source>
</evidence>
<gene>
    <name evidence="2" type="ORF">HMPREF0724_10499</name>
</gene>
<dbReference type="EMBL" id="ADNW02000003">
    <property type="protein sequence ID" value="EGD25945.1"/>
    <property type="molecule type" value="Genomic_DNA"/>
</dbReference>
<dbReference type="Gene3D" id="3.10.450.50">
    <property type="match status" value="1"/>
</dbReference>
<dbReference type="Pfam" id="PF13577">
    <property type="entry name" value="SnoaL_4"/>
    <property type="match status" value="1"/>
</dbReference>
<dbReference type="InterPro" id="IPR037401">
    <property type="entry name" value="SnoaL-like"/>
</dbReference>
<proteinExistence type="predicted"/>
<evidence type="ECO:0000313" key="3">
    <source>
        <dbReference type="Proteomes" id="UP000004245"/>
    </source>
</evidence>
<sequence length="153" mass="16968">MCFMSSELVDRLALTDLVAQYAIAVDHRDEPALTVLFADDAELVQPAGLVRRGRNATLTGNVGIAAGVLEAVAHLHSTRHVVSQQIVDLSGDTARGQVYGEAHHVYATEGGHRDYVVAMRYQDEYRRADGAWRISRRELSVDFTYDVEVELLK</sequence>
<dbReference type="AlphaFoldDB" id="E9SWJ9"/>
<reference evidence="2" key="1">
    <citation type="submission" date="2011-01" db="EMBL/GenBank/DDBJ databases">
        <authorList>
            <person name="Muzny D."/>
            <person name="Qin X."/>
            <person name="Buhay C."/>
            <person name="Dugan-Rocha S."/>
            <person name="Ding Y."/>
            <person name="Chen G."/>
            <person name="Hawes A."/>
            <person name="Holder M."/>
            <person name="Jhangiani S."/>
            <person name="Johnson A."/>
            <person name="Khan Z."/>
            <person name="Li Z."/>
            <person name="Liu W."/>
            <person name="Liu X."/>
            <person name="Perez L."/>
            <person name="Shen H."/>
            <person name="Wang Q."/>
            <person name="Watt J."/>
            <person name="Xi L."/>
            <person name="Xin Y."/>
            <person name="Zhou J."/>
            <person name="Deng J."/>
            <person name="Jiang H."/>
            <person name="Liu Y."/>
            <person name="Qu J."/>
            <person name="Song X.-Z."/>
            <person name="Zhang L."/>
            <person name="Villasana D."/>
            <person name="Johnson A."/>
            <person name="Liu J."/>
            <person name="Liyanage D."/>
            <person name="Lorensuhewa L."/>
            <person name="Robinson T."/>
            <person name="Song A."/>
            <person name="Song B.-B."/>
            <person name="Dinh H."/>
            <person name="Thornton R."/>
            <person name="Coyle M."/>
            <person name="Francisco L."/>
            <person name="Jackson L."/>
            <person name="Javaid M."/>
            <person name="Korchina V."/>
            <person name="Kovar C."/>
            <person name="Mata R."/>
            <person name="Mathew T."/>
            <person name="Ngo R."/>
            <person name="Nguyen L."/>
            <person name="Nguyen N."/>
            <person name="Okwuonu G."/>
            <person name="Ongeri F."/>
            <person name="Pham C."/>
            <person name="Simmons D."/>
            <person name="Wilczek-Boney K."/>
            <person name="Hale W."/>
            <person name="Jakkamsetti A."/>
            <person name="Pham P."/>
            <person name="Ruth R."/>
            <person name="San Lucas F."/>
            <person name="Warren J."/>
            <person name="Zhang J."/>
            <person name="Zhao Z."/>
            <person name="Zhou C."/>
            <person name="Zhu D."/>
            <person name="Lee S."/>
            <person name="Bess C."/>
            <person name="Blankenburg K."/>
            <person name="Forbes L."/>
            <person name="Fu Q."/>
            <person name="Gubbala S."/>
            <person name="Hirani K."/>
            <person name="Jayaseelan J.C."/>
            <person name="Lara F."/>
            <person name="Munidasa M."/>
            <person name="Palculict T."/>
            <person name="Patil S."/>
            <person name="Pu L.-L."/>
            <person name="Saada N."/>
            <person name="Tang L."/>
            <person name="Weissenberger G."/>
            <person name="Zhu Y."/>
            <person name="Hemphill L."/>
            <person name="Shang Y."/>
            <person name="Youmans B."/>
            <person name="Ayvaz T."/>
            <person name="Ross M."/>
            <person name="Santibanez J."/>
            <person name="Aqrawi P."/>
            <person name="Gross S."/>
            <person name="Joshi V."/>
            <person name="Fowler G."/>
            <person name="Nazareth L."/>
            <person name="Reid J."/>
            <person name="Worley K."/>
            <person name="Petrosino J."/>
            <person name="Highlander S."/>
            <person name="Gibbs R."/>
        </authorList>
    </citation>
    <scope>NUCLEOTIDE SEQUENCE [LARGE SCALE GENOMIC DNA]</scope>
    <source>
        <strain evidence="2">ATCC 33707</strain>
    </source>
</reference>
<feature type="domain" description="SnoaL-like" evidence="1">
    <location>
        <begin position="7"/>
        <end position="137"/>
    </location>
</feature>
<accession>E9SWJ9</accession>